<reference evidence="2 3" key="1">
    <citation type="journal article" date="2015" name="Genome Announc.">
        <title>Expanding the biotechnology potential of lactobacilli through comparative genomics of 213 strains and associated genera.</title>
        <authorList>
            <person name="Sun Z."/>
            <person name="Harris H.M."/>
            <person name="McCann A."/>
            <person name="Guo C."/>
            <person name="Argimon S."/>
            <person name="Zhang W."/>
            <person name="Yang X."/>
            <person name="Jeffery I.B."/>
            <person name="Cooney J.C."/>
            <person name="Kagawa T.F."/>
            <person name="Liu W."/>
            <person name="Song Y."/>
            <person name="Salvetti E."/>
            <person name="Wrobel A."/>
            <person name="Rasinkangas P."/>
            <person name="Parkhill J."/>
            <person name="Rea M.C."/>
            <person name="O'Sullivan O."/>
            <person name="Ritari J."/>
            <person name="Douillard F.P."/>
            <person name="Paul Ross R."/>
            <person name="Yang R."/>
            <person name="Briner A.E."/>
            <person name="Felis G.E."/>
            <person name="de Vos W.M."/>
            <person name="Barrangou R."/>
            <person name="Klaenhammer T.R."/>
            <person name="Caufield P.W."/>
            <person name="Cui Y."/>
            <person name="Zhang H."/>
            <person name="O'Toole P.W."/>
        </authorList>
    </citation>
    <scope>NUCLEOTIDE SEQUENCE [LARGE SCALE GENOMIC DNA]</scope>
    <source>
        <strain evidence="2 3">DSM 8475</strain>
    </source>
</reference>
<dbReference type="RefSeq" id="WP_057807986.1">
    <property type="nucleotide sequence ID" value="NZ_AZGO01000064.1"/>
</dbReference>
<protein>
    <submittedName>
        <fullName evidence="2">Uncharacterized protein</fullName>
    </submittedName>
</protein>
<dbReference type="Proteomes" id="UP000051085">
    <property type="component" value="Unassembled WGS sequence"/>
</dbReference>
<keyword evidence="1" id="KW-1133">Transmembrane helix</keyword>
<gene>
    <name evidence="2" type="ORF">FD34_GL000666</name>
</gene>
<organism evidence="2 3">
    <name type="scientific">Limosilactobacillus pontis DSM 8475</name>
    <dbReference type="NCBI Taxonomy" id="1423794"/>
    <lineage>
        <taxon>Bacteria</taxon>
        <taxon>Bacillati</taxon>
        <taxon>Bacillota</taxon>
        <taxon>Bacilli</taxon>
        <taxon>Lactobacillales</taxon>
        <taxon>Lactobacillaceae</taxon>
        <taxon>Limosilactobacillus</taxon>
    </lineage>
</organism>
<feature type="transmembrane region" description="Helical" evidence="1">
    <location>
        <begin position="37"/>
        <end position="53"/>
    </location>
</feature>
<evidence type="ECO:0000256" key="1">
    <source>
        <dbReference type="SAM" id="Phobius"/>
    </source>
</evidence>
<name>A0A922PTW8_9LACO</name>
<keyword evidence="1" id="KW-0812">Transmembrane</keyword>
<evidence type="ECO:0000313" key="3">
    <source>
        <dbReference type="Proteomes" id="UP000051085"/>
    </source>
</evidence>
<keyword evidence="1" id="KW-0472">Membrane</keyword>
<dbReference type="EMBL" id="AZGO01000064">
    <property type="protein sequence ID" value="KRM35499.1"/>
    <property type="molecule type" value="Genomic_DNA"/>
</dbReference>
<dbReference type="GeneID" id="87979309"/>
<proteinExistence type="predicted"/>
<dbReference type="AlphaFoldDB" id="A0A922PTW8"/>
<feature type="transmembrane region" description="Helical" evidence="1">
    <location>
        <begin position="6"/>
        <end position="25"/>
    </location>
</feature>
<comment type="caution">
    <text evidence="2">The sequence shown here is derived from an EMBL/GenBank/DDBJ whole genome shotgun (WGS) entry which is preliminary data.</text>
</comment>
<sequence>MRTVLWLLLFLSTITYYFGLLANGVYNHRRPFTMQNFLLTIITLVLGTGAFLLRASNPELIICLALVAGIVWANPNEKS</sequence>
<accession>A0A922PTW8</accession>
<evidence type="ECO:0000313" key="2">
    <source>
        <dbReference type="EMBL" id="KRM35499.1"/>
    </source>
</evidence>